<dbReference type="Gene3D" id="2.60.120.260">
    <property type="entry name" value="Galactose-binding domain-like"/>
    <property type="match status" value="1"/>
</dbReference>
<gene>
    <name evidence="2" type="ORF">APC1461_0722</name>
</gene>
<evidence type="ECO:0000313" key="2">
    <source>
        <dbReference type="EMBL" id="PKD15195.1"/>
    </source>
</evidence>
<dbReference type="RefSeq" id="WP_157822617.1">
    <property type="nucleotide sequence ID" value="NZ_PJEG01000010.1"/>
</dbReference>
<sequence length="739" mass="81160">MRFACFDRWDTPKPDPTGVTEAKWTSGVDSTRNLELTCMGETTIGKGDRILFADPRGNLQETIVVSPEHRREDTRIITSLVCKGSIQELDDTFIEDKRNRTATATQCLRKALEGTRWTVGTVDDDGTTADLSFYHVSALEAVESIASEYGLEITSSYLMDPQHLRITNRAVNLVKAQGDQSNEGLRRFEYGHDLKGVTRTVDATGVKTRLYGYGKGLPATDEEGNETGGYGRRIDFSDINNGKPYVEDTEATKLWGLPGPADEALGDNLINNGDFEKGAGRADGWTFSPSLAFLDAQITGDGNIKPHAGTTMLRMGTDTDTCASKAHGDSIKAKPGVTYELSFWTLANPGETFKVSIRQGYTAYPDPTIKITPATNTGQWTRTRQRFTIDFPKEINIWIIFEKPTGTIYLDDVELRALTSTTIHPAEGIYENGDCEDKQQLLEETKAELERRSVPTVSYEADILTFARSGTDLNGVGLGDRVLLVDTTFTPDLRLAGRVLQLEEDLFDPALTTVTIGNIIERFTTSNRSAKQRLERVVAESAAWDTSSQQISQNAGKWDQVAQTVVDNATQWNQTAATVNDNAADWNATYETVSSKQADWDAAASTVSQHSDEWDTAATAVTEGKPEWDAATDMVTKNSGAWSESGRLVQANKDAWTDAALTVSQNQAAWDRASTDVSLGKADWDEAYVTAVNLTQSVRQSGTETTLRHGDLAITLGDKISLTDQSDTWVFENGTFVKQ</sequence>
<dbReference type="Proteomes" id="UP000232928">
    <property type="component" value="Unassembled WGS sequence"/>
</dbReference>
<evidence type="ECO:0000259" key="1">
    <source>
        <dbReference type="Pfam" id="PF06605"/>
    </source>
</evidence>
<comment type="caution">
    <text evidence="2">The sequence shown here is derived from an EMBL/GenBank/DDBJ whole genome shotgun (WGS) entry which is preliminary data.</text>
</comment>
<proteinExistence type="predicted"/>
<dbReference type="AlphaFoldDB" id="A0A2N0TKC3"/>
<dbReference type="InterPro" id="IPR007119">
    <property type="entry name" value="Phage_tail_spike_N"/>
</dbReference>
<dbReference type="SUPFAM" id="SSF49785">
    <property type="entry name" value="Galactose-binding domain-like"/>
    <property type="match status" value="1"/>
</dbReference>
<feature type="domain" description="Tail spike" evidence="1">
    <location>
        <begin position="90"/>
        <end position="266"/>
    </location>
</feature>
<protein>
    <submittedName>
        <fullName evidence="2">Minor structural protein</fullName>
    </submittedName>
</protein>
<organism evidence="2 3">
    <name type="scientific">Bifidobacterium longum</name>
    <dbReference type="NCBI Taxonomy" id="216816"/>
    <lineage>
        <taxon>Bacteria</taxon>
        <taxon>Bacillati</taxon>
        <taxon>Actinomycetota</taxon>
        <taxon>Actinomycetes</taxon>
        <taxon>Bifidobacteriales</taxon>
        <taxon>Bifidobacteriaceae</taxon>
        <taxon>Bifidobacterium</taxon>
    </lineage>
</organism>
<evidence type="ECO:0000313" key="3">
    <source>
        <dbReference type="Proteomes" id="UP000232928"/>
    </source>
</evidence>
<dbReference type="EMBL" id="PJEG01000010">
    <property type="protein sequence ID" value="PKD15195.1"/>
    <property type="molecule type" value="Genomic_DNA"/>
</dbReference>
<accession>A0A2N0TKC3</accession>
<dbReference type="NCBIfam" id="TIGR01665">
    <property type="entry name" value="put_anti_recept"/>
    <property type="match status" value="1"/>
</dbReference>
<feature type="domain" description="Tail spike" evidence="1">
    <location>
        <begin position="429"/>
        <end position="526"/>
    </location>
</feature>
<dbReference type="InterPro" id="IPR010572">
    <property type="entry name" value="Tail_dom"/>
</dbReference>
<reference evidence="2 3" key="1">
    <citation type="submission" date="2017-12" db="EMBL/GenBank/DDBJ databases">
        <title>Bifidobacterium longum APC/DPC strains.</title>
        <authorList>
            <person name="Arboleya S."/>
        </authorList>
    </citation>
    <scope>NUCLEOTIDE SEQUENCE [LARGE SCALE GENOMIC DNA]</scope>
    <source>
        <strain evidence="2 3">APC1461</strain>
    </source>
</reference>
<dbReference type="Pfam" id="PF06605">
    <property type="entry name" value="Prophage_tail"/>
    <property type="match status" value="2"/>
</dbReference>
<dbReference type="InterPro" id="IPR008979">
    <property type="entry name" value="Galactose-bd-like_sf"/>
</dbReference>
<name>A0A2N0TKC3_BIFLN</name>